<reference evidence="1" key="1">
    <citation type="journal article" date="2023" name="BMC Genomics">
        <title>Chromosome-level genome assemblies of Cutaneotrichosporon spp. (Trichosporonales, Basidiomycota) reveal imbalanced evolution between nucleotide sequences and chromosome synteny.</title>
        <authorList>
            <person name="Kobayashi Y."/>
            <person name="Kayamori A."/>
            <person name="Aoki K."/>
            <person name="Shiwa Y."/>
            <person name="Matsutani M."/>
            <person name="Fujita N."/>
            <person name="Sugita T."/>
            <person name="Iwasaki W."/>
            <person name="Tanaka N."/>
            <person name="Takashima M."/>
        </authorList>
    </citation>
    <scope>NUCLEOTIDE SEQUENCE</scope>
    <source>
        <strain evidence="1">HIS016</strain>
    </source>
</reference>
<evidence type="ECO:0000313" key="2">
    <source>
        <dbReference type="Proteomes" id="UP001222932"/>
    </source>
</evidence>
<sequence length="329" mass="36776">MLLDSTIFPNLVDTIVRASDFDGLCTWRRVSSYHRTVADRILFAHVHLYERAAYTTDGTASGGWAVCACGVRWPAWSWSQHGAPSSSDPSPSFKQTRTLDISWQGTSSSEPVHSAILSLFDPDTVRLVAFRGVYPALEWRWPRARLISFADVSTTKQRGGRDTRVAGPKKSTVLHLKYDARRNEFFRLLALSYVFPLFKPTPEITIIISPDRPGPESEADRRKMTAQVLKRAGYWILYGDGNGVGDGVEYRITVVVDGLEDTDELAEEPHASAARAGEEDARVPAMAVTFVTHDEYHAQLGRDAPLLYDWPRQPGERIARRGSGTLWVL</sequence>
<reference evidence="1" key="2">
    <citation type="submission" date="2023-06" db="EMBL/GenBank/DDBJ databases">
        <authorList>
            <person name="Kobayashi Y."/>
            <person name="Kayamori A."/>
            <person name="Aoki K."/>
            <person name="Shiwa Y."/>
            <person name="Fujita N."/>
            <person name="Sugita T."/>
            <person name="Iwasaki W."/>
            <person name="Tanaka N."/>
            <person name="Takashima M."/>
        </authorList>
    </citation>
    <scope>NUCLEOTIDE SEQUENCE</scope>
    <source>
        <strain evidence="1">HIS016</strain>
    </source>
</reference>
<gene>
    <name evidence="1" type="ORF">CspeluHIS016_0101670</name>
</gene>
<dbReference type="AlphaFoldDB" id="A0AAD3TNI8"/>
<evidence type="ECO:0000313" key="1">
    <source>
        <dbReference type="EMBL" id="GMK53581.1"/>
    </source>
</evidence>
<protein>
    <submittedName>
        <fullName evidence="1">Uncharacterized protein</fullName>
    </submittedName>
</protein>
<accession>A0AAD3TNI8</accession>
<organism evidence="1 2">
    <name type="scientific">Cutaneotrichosporon spelunceum</name>
    <dbReference type="NCBI Taxonomy" id="1672016"/>
    <lineage>
        <taxon>Eukaryota</taxon>
        <taxon>Fungi</taxon>
        <taxon>Dikarya</taxon>
        <taxon>Basidiomycota</taxon>
        <taxon>Agaricomycotina</taxon>
        <taxon>Tremellomycetes</taxon>
        <taxon>Trichosporonales</taxon>
        <taxon>Trichosporonaceae</taxon>
        <taxon>Cutaneotrichosporon</taxon>
    </lineage>
</organism>
<dbReference type="Proteomes" id="UP001222932">
    <property type="component" value="Unassembled WGS sequence"/>
</dbReference>
<proteinExistence type="predicted"/>
<keyword evidence="2" id="KW-1185">Reference proteome</keyword>
<name>A0AAD3TNI8_9TREE</name>
<comment type="caution">
    <text evidence="1">The sequence shown here is derived from an EMBL/GenBank/DDBJ whole genome shotgun (WGS) entry which is preliminary data.</text>
</comment>
<dbReference type="EMBL" id="BTCM01000001">
    <property type="protein sequence ID" value="GMK53581.1"/>
    <property type="molecule type" value="Genomic_DNA"/>
</dbReference>